<dbReference type="Proteomes" id="UP001497457">
    <property type="component" value="Chromosome 7b"/>
</dbReference>
<dbReference type="InterPro" id="IPR036047">
    <property type="entry name" value="F-box-like_dom_sf"/>
</dbReference>
<evidence type="ECO:0000313" key="4">
    <source>
        <dbReference type="Proteomes" id="UP001497457"/>
    </source>
</evidence>
<dbReference type="Pfam" id="PF23635">
    <property type="entry name" value="Beta-prop_AT5G49610-like"/>
    <property type="match status" value="1"/>
</dbReference>
<protein>
    <recommendedName>
        <fullName evidence="5">F-box domain-containing protein</fullName>
    </recommendedName>
</protein>
<organism evidence="3 4">
    <name type="scientific">Urochloa decumbens</name>
    <dbReference type="NCBI Taxonomy" id="240449"/>
    <lineage>
        <taxon>Eukaryota</taxon>
        <taxon>Viridiplantae</taxon>
        <taxon>Streptophyta</taxon>
        <taxon>Embryophyta</taxon>
        <taxon>Tracheophyta</taxon>
        <taxon>Spermatophyta</taxon>
        <taxon>Magnoliopsida</taxon>
        <taxon>Liliopsida</taxon>
        <taxon>Poales</taxon>
        <taxon>Poaceae</taxon>
        <taxon>PACMAD clade</taxon>
        <taxon>Panicoideae</taxon>
        <taxon>Panicodae</taxon>
        <taxon>Paniceae</taxon>
        <taxon>Melinidinae</taxon>
        <taxon>Urochloa</taxon>
    </lineage>
</organism>
<name>A0ABC9FLP9_9POAL</name>
<proteinExistence type="predicted"/>
<gene>
    <name evidence="3" type="ORF">URODEC1_LOCUS106961</name>
</gene>
<keyword evidence="4" id="KW-1185">Reference proteome</keyword>
<feature type="domain" description="F-box" evidence="1">
    <location>
        <begin position="37"/>
        <end position="76"/>
    </location>
</feature>
<dbReference type="SUPFAM" id="SSF81383">
    <property type="entry name" value="F-box domain"/>
    <property type="match status" value="1"/>
</dbReference>
<dbReference type="PANTHER" id="PTHR32133">
    <property type="entry name" value="OS07G0120400 PROTEIN"/>
    <property type="match status" value="1"/>
</dbReference>
<dbReference type="InterPro" id="IPR001810">
    <property type="entry name" value="F-box_dom"/>
</dbReference>
<reference evidence="3 4" key="2">
    <citation type="submission" date="2024-10" db="EMBL/GenBank/DDBJ databases">
        <authorList>
            <person name="Ryan C."/>
        </authorList>
    </citation>
    <scope>NUCLEOTIDE SEQUENCE [LARGE SCALE GENOMIC DNA]</scope>
</reference>
<reference evidence="4" key="1">
    <citation type="submission" date="2024-06" db="EMBL/GenBank/DDBJ databases">
        <authorList>
            <person name="Ryan C."/>
        </authorList>
    </citation>
    <scope>NUCLEOTIDE SEQUENCE [LARGE SCALE GENOMIC DNA]</scope>
</reference>
<dbReference type="AlphaFoldDB" id="A0ABC9FLP9"/>
<evidence type="ECO:0000313" key="3">
    <source>
        <dbReference type="EMBL" id="CAL5078094.1"/>
    </source>
</evidence>
<dbReference type="Pfam" id="PF00646">
    <property type="entry name" value="F-box"/>
    <property type="match status" value="1"/>
</dbReference>
<dbReference type="PANTHER" id="PTHR32133:SF314">
    <property type="entry name" value="F-BOX DOMAIN-CONTAINING PROTEIN"/>
    <property type="match status" value="1"/>
</dbReference>
<dbReference type="EMBL" id="OZ075117">
    <property type="protein sequence ID" value="CAL5078094.1"/>
    <property type="molecule type" value="Genomic_DNA"/>
</dbReference>
<evidence type="ECO:0000259" key="2">
    <source>
        <dbReference type="Pfam" id="PF23635"/>
    </source>
</evidence>
<evidence type="ECO:0008006" key="5">
    <source>
        <dbReference type="Google" id="ProtNLM"/>
    </source>
</evidence>
<evidence type="ECO:0000259" key="1">
    <source>
        <dbReference type="Pfam" id="PF00646"/>
    </source>
</evidence>
<dbReference type="InterPro" id="IPR056594">
    <property type="entry name" value="AT5G49610-like_b-prop"/>
</dbReference>
<feature type="domain" description="F-box protein AT5G49610-like beta-propeller" evidence="2">
    <location>
        <begin position="134"/>
        <end position="388"/>
    </location>
</feature>
<sequence>MQSLYLAVPHANPRLCSHRSAAADKRGMAPLCPPPELVDDTVTDILLRLSPDEPVCLFRASLVCKPWRRLLTDAAFLCRYHAFHRALPLLGFLHKQQDIGVGYLPRFVYPPRFVPTITPTPFSKCALDGCAGWSVLDCRHGRVLFGVPVDGTSLVIWDPITGKQQQLPKPPVHLGGHSYNAAVLCVVRGCDHLHCHGGPFLVVVVVCGYVGMQSHLYYSEAGAWNSYADVGLEYLGHREPSVLIGDDVYFINILRWHTILKYNLGKNCSSIIQPPVVHNNDGGIALMPMEDGLLGLAYVLHSKLCLWSRNPEEVAGWVEFRTIELEALIPFKSSFSIKVVGSAEGIGIIFVTTDVGVFTIELKSGQVRKVGKHWECFTVFPFMSFYTPGTVITIEPAEVY</sequence>
<accession>A0ABC9FLP9</accession>